<comment type="caution">
    <text evidence="4">The sequence shown here is derived from an EMBL/GenBank/DDBJ whole genome shotgun (WGS) entry which is preliminary data.</text>
</comment>
<evidence type="ECO:0000256" key="1">
    <source>
        <dbReference type="ARBA" id="ARBA00005250"/>
    </source>
</evidence>
<proteinExistence type="inferred from homology"/>
<dbReference type="EMBL" id="NBWU01000005">
    <property type="protein sequence ID" value="PCE63241.1"/>
    <property type="molecule type" value="Genomic_DNA"/>
</dbReference>
<organism evidence="4 5">
    <name type="scientific">Sediminicola luteus</name>
    <dbReference type="NCBI Taxonomy" id="319238"/>
    <lineage>
        <taxon>Bacteria</taxon>
        <taxon>Pseudomonadati</taxon>
        <taxon>Bacteroidota</taxon>
        <taxon>Flavobacteriia</taxon>
        <taxon>Flavobacteriales</taxon>
        <taxon>Flavobacteriaceae</taxon>
        <taxon>Sediminicola</taxon>
    </lineage>
</organism>
<dbReference type="AlphaFoldDB" id="A0A2A4G482"/>
<dbReference type="Pfam" id="PF00753">
    <property type="entry name" value="Lactamase_B"/>
    <property type="match status" value="1"/>
</dbReference>
<evidence type="ECO:0000256" key="2">
    <source>
        <dbReference type="SAM" id="SignalP"/>
    </source>
</evidence>
<dbReference type="Gene3D" id="3.60.15.10">
    <property type="entry name" value="Ribonuclease Z/Hydroxyacylglutathione hydrolase-like"/>
    <property type="match status" value="1"/>
</dbReference>
<dbReference type="SUPFAM" id="SSF56281">
    <property type="entry name" value="Metallo-hydrolase/oxidoreductase"/>
    <property type="match status" value="1"/>
</dbReference>
<feature type="signal peptide" evidence="2">
    <location>
        <begin position="1"/>
        <end position="19"/>
    </location>
</feature>
<dbReference type="Proteomes" id="UP000219559">
    <property type="component" value="Unassembled WGS sequence"/>
</dbReference>
<keyword evidence="5" id="KW-1185">Reference proteome</keyword>
<keyword evidence="2" id="KW-0732">Signal</keyword>
<feature type="chain" id="PRO_5013217932" evidence="2">
    <location>
        <begin position="20"/>
        <end position="289"/>
    </location>
</feature>
<reference evidence="4 5" key="1">
    <citation type="submission" date="2017-04" db="EMBL/GenBank/DDBJ databases">
        <title>A new member of the family Flavobacteriaceae isolated from ascidians.</title>
        <authorList>
            <person name="Chen L."/>
        </authorList>
    </citation>
    <scope>NUCLEOTIDE SEQUENCE [LARGE SCALE GENOMIC DNA]</scope>
    <source>
        <strain evidence="4 5">HQA918</strain>
    </source>
</reference>
<evidence type="ECO:0000313" key="4">
    <source>
        <dbReference type="EMBL" id="PCE63241.1"/>
    </source>
</evidence>
<gene>
    <name evidence="4" type="ORF">B7P33_13515</name>
</gene>
<dbReference type="PANTHER" id="PTHR42951">
    <property type="entry name" value="METALLO-BETA-LACTAMASE DOMAIN-CONTAINING"/>
    <property type="match status" value="1"/>
</dbReference>
<comment type="similarity">
    <text evidence="1">Belongs to the metallo-beta-lactamase superfamily. Class-B beta-lactamase family.</text>
</comment>
<dbReference type="SMART" id="SM00849">
    <property type="entry name" value="Lactamase_B"/>
    <property type="match status" value="1"/>
</dbReference>
<dbReference type="InterPro" id="IPR036866">
    <property type="entry name" value="RibonucZ/Hydroxyglut_hydro"/>
</dbReference>
<dbReference type="InterPro" id="IPR001279">
    <property type="entry name" value="Metallo-B-lactamas"/>
</dbReference>
<dbReference type="RefSeq" id="WP_097443198.1">
    <property type="nucleotide sequence ID" value="NZ_NBWU01000005.1"/>
</dbReference>
<dbReference type="GO" id="GO:0016787">
    <property type="term" value="F:hydrolase activity"/>
    <property type="evidence" value="ECO:0007669"/>
    <property type="project" value="UniProtKB-KW"/>
</dbReference>
<evidence type="ECO:0000313" key="5">
    <source>
        <dbReference type="Proteomes" id="UP000219559"/>
    </source>
</evidence>
<protein>
    <submittedName>
        <fullName evidence="4">MBL fold metallo-hydrolase</fullName>
    </submittedName>
</protein>
<dbReference type="PANTHER" id="PTHR42951:SF4">
    <property type="entry name" value="ACYL-COENZYME A THIOESTERASE MBLAC2"/>
    <property type="match status" value="1"/>
</dbReference>
<accession>A0A2A4G482</accession>
<dbReference type="InterPro" id="IPR050855">
    <property type="entry name" value="NDM-1-like"/>
</dbReference>
<name>A0A2A4G482_9FLAO</name>
<dbReference type="OrthoDB" id="9769598at2"/>
<feature type="domain" description="Metallo-beta-lactamase" evidence="3">
    <location>
        <begin position="43"/>
        <end position="215"/>
    </location>
</feature>
<evidence type="ECO:0000259" key="3">
    <source>
        <dbReference type="SMART" id="SM00849"/>
    </source>
</evidence>
<sequence length="289" mass="32412">MKKPLFSFLALLLALISFAQDMKDTQIETIQVSDHVYMLTGRGGNIGIYKGAEYTLMIDDQFAPLSSKIKAAISKITDTPIRFLVNTHMHGDHTGGNANFNITETTLVAHANVRKSLKSQGKEAEKFPELTFSDDITLYEGDETIMIFHVHKAHTDGDAMIYFVNDNVLHMGDTYFSQGYPYIDLKSGGSVNGYIAAHEKALMLINDDTKIIPGHGQLSSKADLQQYTAMLKDLRTRVQTSIDQSKTLEQVQADTKIDEKYNARFGQGWITGEKIRATFYNSLKLEKRE</sequence>
<keyword evidence="4" id="KW-0378">Hydrolase</keyword>
<dbReference type="GO" id="GO:0017001">
    <property type="term" value="P:antibiotic catabolic process"/>
    <property type="evidence" value="ECO:0007669"/>
    <property type="project" value="UniProtKB-ARBA"/>
</dbReference>
<dbReference type="CDD" id="cd16282">
    <property type="entry name" value="metallo-hydrolase-like_MBL-fold"/>
    <property type="match status" value="1"/>
</dbReference>